<protein>
    <submittedName>
        <fullName evidence="1">Uncharacterized protein</fullName>
    </submittedName>
</protein>
<keyword evidence="2" id="KW-1185">Reference proteome</keyword>
<evidence type="ECO:0000313" key="1">
    <source>
        <dbReference type="EnsemblMetazoa" id="PPA30222.1"/>
    </source>
</evidence>
<evidence type="ECO:0000313" key="2">
    <source>
        <dbReference type="Proteomes" id="UP000005239"/>
    </source>
</evidence>
<dbReference type="Proteomes" id="UP000005239">
    <property type="component" value="Unassembled WGS sequence"/>
</dbReference>
<proteinExistence type="predicted"/>
<name>A0A2A6B4Y8_PRIPA</name>
<dbReference type="AlphaFoldDB" id="A0A2A6B4Y8"/>
<gene>
    <name evidence="1" type="primary">WBGene00203090</name>
</gene>
<reference evidence="2" key="1">
    <citation type="journal article" date="2008" name="Nat. Genet.">
        <title>The Pristionchus pacificus genome provides a unique perspective on nematode lifestyle and parasitism.</title>
        <authorList>
            <person name="Dieterich C."/>
            <person name="Clifton S.W."/>
            <person name="Schuster L.N."/>
            <person name="Chinwalla A."/>
            <person name="Delehaunty K."/>
            <person name="Dinkelacker I."/>
            <person name="Fulton L."/>
            <person name="Fulton R."/>
            <person name="Godfrey J."/>
            <person name="Minx P."/>
            <person name="Mitreva M."/>
            <person name="Roeseler W."/>
            <person name="Tian H."/>
            <person name="Witte H."/>
            <person name="Yang S.P."/>
            <person name="Wilson R.K."/>
            <person name="Sommer R.J."/>
        </authorList>
    </citation>
    <scope>NUCLEOTIDE SEQUENCE [LARGE SCALE GENOMIC DNA]</scope>
    <source>
        <strain evidence="2">PS312</strain>
    </source>
</reference>
<dbReference type="EnsemblMetazoa" id="PPA30222.1">
    <property type="protein sequence ID" value="PPA30222.1"/>
    <property type="gene ID" value="WBGene00203090"/>
</dbReference>
<reference evidence="1" key="2">
    <citation type="submission" date="2022-06" db="UniProtKB">
        <authorList>
            <consortium name="EnsemblMetazoa"/>
        </authorList>
    </citation>
    <scope>IDENTIFICATION</scope>
    <source>
        <strain evidence="1">PS312</strain>
    </source>
</reference>
<sequence length="109" mass="11201">MARPAWAAAPPARNSPASIASFHAFSFSNLDSAALSLKGIPSPHKHMALLYVTGPTHRKHNCTHFLTGLGGGGAVPGGGDATSGDFIEEGGLPADDEPLGVGRESRRND</sequence>
<accession>A0A8R1UJW6</accession>
<accession>A0A2A6B4Y8</accession>
<organism evidence="1 2">
    <name type="scientific">Pristionchus pacificus</name>
    <name type="common">Parasitic nematode worm</name>
    <dbReference type="NCBI Taxonomy" id="54126"/>
    <lineage>
        <taxon>Eukaryota</taxon>
        <taxon>Metazoa</taxon>
        <taxon>Ecdysozoa</taxon>
        <taxon>Nematoda</taxon>
        <taxon>Chromadorea</taxon>
        <taxon>Rhabditida</taxon>
        <taxon>Rhabditina</taxon>
        <taxon>Diplogasteromorpha</taxon>
        <taxon>Diplogasteroidea</taxon>
        <taxon>Neodiplogasteridae</taxon>
        <taxon>Pristionchus</taxon>
    </lineage>
</organism>